<dbReference type="SUPFAM" id="SSF52540">
    <property type="entry name" value="P-loop containing nucleoside triphosphate hydrolases"/>
    <property type="match status" value="2"/>
</dbReference>
<evidence type="ECO:0000313" key="7">
    <source>
        <dbReference type="Proteomes" id="UP000829542"/>
    </source>
</evidence>
<feature type="coiled-coil region" evidence="4">
    <location>
        <begin position="237"/>
        <end position="271"/>
    </location>
</feature>
<dbReference type="PANTHER" id="PTHR19211">
    <property type="entry name" value="ATP-BINDING TRANSPORT PROTEIN-RELATED"/>
    <property type="match status" value="1"/>
</dbReference>
<name>A0ABY3X305_9GAMM</name>
<dbReference type="InterPro" id="IPR027417">
    <property type="entry name" value="P-loop_NTPase"/>
</dbReference>
<dbReference type="InterPro" id="IPR050611">
    <property type="entry name" value="ABCF"/>
</dbReference>
<keyword evidence="3 6" id="KW-0067">ATP-binding</keyword>
<dbReference type="PANTHER" id="PTHR19211:SF6">
    <property type="entry name" value="BLL7188 PROTEIN"/>
    <property type="match status" value="1"/>
</dbReference>
<proteinExistence type="predicted"/>
<protein>
    <submittedName>
        <fullName evidence="6">ATP-binding cassette domain-containing protein</fullName>
    </submittedName>
</protein>
<feature type="domain" description="ABC transporter" evidence="5">
    <location>
        <begin position="333"/>
        <end position="536"/>
    </location>
</feature>
<dbReference type="InterPro" id="IPR003593">
    <property type="entry name" value="AAA+_ATPase"/>
</dbReference>
<gene>
    <name evidence="6" type="ORF">MMG00_05315</name>
</gene>
<evidence type="ECO:0000313" key="6">
    <source>
        <dbReference type="EMBL" id="UNM97273.1"/>
    </source>
</evidence>
<evidence type="ECO:0000256" key="3">
    <source>
        <dbReference type="ARBA" id="ARBA00022840"/>
    </source>
</evidence>
<dbReference type="Pfam" id="PF00005">
    <property type="entry name" value="ABC_tran"/>
    <property type="match status" value="2"/>
</dbReference>
<evidence type="ECO:0000256" key="4">
    <source>
        <dbReference type="SAM" id="Coils"/>
    </source>
</evidence>
<feature type="domain" description="ABC transporter" evidence="5">
    <location>
        <begin position="5"/>
        <end position="238"/>
    </location>
</feature>
<dbReference type="PROSITE" id="PS50893">
    <property type="entry name" value="ABC_TRANSPORTER_2"/>
    <property type="match status" value="2"/>
</dbReference>
<dbReference type="SMART" id="SM00382">
    <property type="entry name" value="AAA"/>
    <property type="match status" value="2"/>
</dbReference>
<dbReference type="InterPro" id="IPR003439">
    <property type="entry name" value="ABC_transporter-like_ATP-bd"/>
</dbReference>
<reference evidence="6 7" key="1">
    <citation type="submission" date="2022-03" db="EMBL/GenBank/DDBJ databases">
        <title>Ignatzschineria rhizosphaerae HR5S32.</title>
        <authorList>
            <person name="Sun J.Q."/>
            <person name="Feng J.Y."/>
        </authorList>
    </citation>
    <scope>NUCLEOTIDE SEQUENCE [LARGE SCALE GENOMIC DNA]</scope>
    <source>
        <strain evidence="6 7">HR5S32</strain>
    </source>
</reference>
<keyword evidence="1" id="KW-0677">Repeat</keyword>
<dbReference type="GO" id="GO:0005524">
    <property type="term" value="F:ATP binding"/>
    <property type="evidence" value="ECO:0007669"/>
    <property type="project" value="UniProtKB-KW"/>
</dbReference>
<accession>A0ABY3X305</accession>
<keyword evidence="7" id="KW-1185">Reference proteome</keyword>
<evidence type="ECO:0000259" key="5">
    <source>
        <dbReference type="PROSITE" id="PS50893"/>
    </source>
</evidence>
<dbReference type="Proteomes" id="UP000829542">
    <property type="component" value="Chromosome"/>
</dbReference>
<dbReference type="EMBL" id="CP093379">
    <property type="protein sequence ID" value="UNM97273.1"/>
    <property type="molecule type" value="Genomic_DNA"/>
</dbReference>
<dbReference type="PROSITE" id="PS00211">
    <property type="entry name" value="ABC_TRANSPORTER_1"/>
    <property type="match status" value="1"/>
</dbReference>
<evidence type="ECO:0000256" key="1">
    <source>
        <dbReference type="ARBA" id="ARBA00022737"/>
    </source>
</evidence>
<keyword evidence="2" id="KW-0547">Nucleotide-binding</keyword>
<dbReference type="CDD" id="cd03221">
    <property type="entry name" value="ABCF_EF-3"/>
    <property type="match status" value="1"/>
</dbReference>
<organism evidence="6 7">
    <name type="scientific">Ignatzschineria rhizosphaerae</name>
    <dbReference type="NCBI Taxonomy" id="2923279"/>
    <lineage>
        <taxon>Bacteria</taxon>
        <taxon>Pseudomonadati</taxon>
        <taxon>Pseudomonadota</taxon>
        <taxon>Gammaproteobacteria</taxon>
        <taxon>Cardiobacteriales</taxon>
        <taxon>Ignatzschineriaceae</taxon>
        <taxon>Ignatzschineria</taxon>
    </lineage>
</organism>
<keyword evidence="4" id="KW-0175">Coiled coil</keyword>
<evidence type="ECO:0000256" key="2">
    <source>
        <dbReference type="ARBA" id="ARBA00022741"/>
    </source>
</evidence>
<sequence length="537" mass="59679">MSSHLQLHDVAYQLPHGERLFSNISGSFSSKVTALVGRNGVGKSLLAQILSGGISPTSGFVQNSDTSFYLPQVYPITAITTISDLLGITEILKALSRIEAGSVDPADFAQINDRWSIESDAIVLLARLSLSQYALSTFAHELSGGEQMRIRVAAAFLSDKTTLILDEPSNHLDSCHKEKLWEMIMAWRGKVILITHDRALLDRVETIVELTPDNLIWFTGNFSAYQAMQSEAKKRVLERLSAIKQEEQKRLRTAQTQLERQQKRAASANRARGNQNQAKILMDAQKNRSDQTSGKMQRKYDRIKDAGKERIEVARNKIDQSSSIVIHELATAKHTRRIAAKLESIVLPFLEDEISPLSLTIEAGTKIAIVGNNGIGKSLLLKTIAGLIAPISGGIERFVNTLYLDQHLMNLVPDQSLLVQVSKGRTKEEISEIRMQLSQLGLQAADIEKESQFLSGGERLKSALALILYGKEPIDFLLLDEPNNHLDLELMAALEEMLRQYQGSLLVVSHDEVFLENIAISHYLTQSDGQWLLSSFS</sequence>
<dbReference type="InterPro" id="IPR017871">
    <property type="entry name" value="ABC_transporter-like_CS"/>
</dbReference>
<dbReference type="RefSeq" id="WP_242152441.1">
    <property type="nucleotide sequence ID" value="NZ_CP093379.1"/>
</dbReference>
<dbReference type="Gene3D" id="3.40.50.300">
    <property type="entry name" value="P-loop containing nucleotide triphosphate hydrolases"/>
    <property type="match status" value="2"/>
</dbReference>